<keyword evidence="2" id="KW-0238">DNA-binding</keyword>
<accession>A0A1A9BFG0</accession>
<dbReference type="SUPFAM" id="SSF46785">
    <property type="entry name" value="Winged helix' DNA-binding domain"/>
    <property type="match status" value="1"/>
</dbReference>
<dbReference type="STRING" id="946078.GA0070622_5351"/>
<dbReference type="InterPro" id="IPR011991">
    <property type="entry name" value="ArsR-like_HTH"/>
</dbReference>
<evidence type="ECO:0000313" key="5">
    <source>
        <dbReference type="EMBL" id="SBT68255.1"/>
    </source>
</evidence>
<dbReference type="RefSeq" id="WP_091580349.1">
    <property type="nucleotide sequence ID" value="NZ_FLRH01000004.1"/>
</dbReference>
<keyword evidence="6" id="KW-1185">Reference proteome</keyword>
<dbReference type="InterPro" id="IPR036388">
    <property type="entry name" value="WH-like_DNA-bd_sf"/>
</dbReference>
<dbReference type="InterPro" id="IPR036390">
    <property type="entry name" value="WH_DNA-bd_sf"/>
</dbReference>
<dbReference type="GO" id="GO:0003700">
    <property type="term" value="F:DNA-binding transcription factor activity"/>
    <property type="evidence" value="ECO:0007669"/>
    <property type="project" value="InterPro"/>
</dbReference>
<dbReference type="InterPro" id="IPR001845">
    <property type="entry name" value="HTH_ArsR_DNA-bd_dom"/>
</dbReference>
<evidence type="ECO:0000256" key="2">
    <source>
        <dbReference type="ARBA" id="ARBA00023125"/>
    </source>
</evidence>
<dbReference type="InterPro" id="IPR051011">
    <property type="entry name" value="Metal_resp_trans_reg"/>
</dbReference>
<proteinExistence type="predicted"/>
<dbReference type="PANTHER" id="PTHR43132">
    <property type="entry name" value="ARSENICAL RESISTANCE OPERON REPRESSOR ARSR-RELATED"/>
    <property type="match status" value="1"/>
</dbReference>
<dbReference type="SMART" id="SM00418">
    <property type="entry name" value="HTH_ARSR"/>
    <property type="match status" value="1"/>
</dbReference>
<feature type="domain" description="HTH arsR-type" evidence="4">
    <location>
        <begin position="251"/>
        <end position="319"/>
    </location>
</feature>
<evidence type="ECO:0000313" key="6">
    <source>
        <dbReference type="Proteomes" id="UP000199558"/>
    </source>
</evidence>
<gene>
    <name evidence="5" type="ORF">GA0070622_5351</name>
</gene>
<dbReference type="OrthoDB" id="3808065at2"/>
<reference evidence="6" key="1">
    <citation type="submission" date="2016-06" db="EMBL/GenBank/DDBJ databases">
        <authorList>
            <person name="Varghese N."/>
            <person name="Submissions Spin"/>
        </authorList>
    </citation>
    <scope>NUCLEOTIDE SEQUENCE [LARGE SCALE GENOMIC DNA]</scope>
    <source>
        <strain evidence="6">DSM 45794</strain>
    </source>
</reference>
<evidence type="ECO:0000256" key="3">
    <source>
        <dbReference type="ARBA" id="ARBA00023163"/>
    </source>
</evidence>
<name>A0A1A9BFG0_9ACTN</name>
<dbReference type="Proteomes" id="UP000199558">
    <property type="component" value="Unassembled WGS sequence"/>
</dbReference>
<dbReference type="PANTHER" id="PTHR43132:SF8">
    <property type="entry name" value="HTH-TYPE TRANSCRIPTIONAL REGULATOR KMTR"/>
    <property type="match status" value="1"/>
</dbReference>
<evidence type="ECO:0000259" key="4">
    <source>
        <dbReference type="SMART" id="SM00418"/>
    </source>
</evidence>
<keyword evidence="1" id="KW-0805">Transcription regulation</keyword>
<organism evidence="5 6">
    <name type="scientific">Micromonospora sediminicola</name>
    <dbReference type="NCBI Taxonomy" id="946078"/>
    <lineage>
        <taxon>Bacteria</taxon>
        <taxon>Bacillati</taxon>
        <taxon>Actinomycetota</taxon>
        <taxon>Actinomycetes</taxon>
        <taxon>Micromonosporales</taxon>
        <taxon>Micromonosporaceae</taxon>
        <taxon>Micromonospora</taxon>
    </lineage>
</organism>
<keyword evidence="3" id="KW-0804">Transcription</keyword>
<evidence type="ECO:0000256" key="1">
    <source>
        <dbReference type="ARBA" id="ARBA00023015"/>
    </source>
</evidence>
<sequence length="329" mass="34541">MTTVRLNATDLSRTVLRSDPAVLVELAMAAQRLVLADVPEHLAGWRSRTRAALRPEMRPYLDLCRTPHLVPDLVTPPVFDGDLDALLDRVAGVPDEVLAAELGPLVASGALPARVAPLAAGEPAARARLRAAMRAFHGVALAPYWAEIEAAVRADRAVRGHTLAAGGLDRVLRDLSPYLAWAETGERYALSYRCAVADDVEVAAGGRGLTLLPCHLAPQPYLLADPGGPLVLVYPIRPGRRELGPGAPLADLLGRTRAAVLAATADAPGTSQLARRVGVSAATASEHAATLRAAGLITTRRDGSAVRHCLTPLGEQVLRAGAPAGVRPR</sequence>
<dbReference type="Gene3D" id="1.10.10.10">
    <property type="entry name" value="Winged helix-like DNA-binding domain superfamily/Winged helix DNA-binding domain"/>
    <property type="match status" value="1"/>
</dbReference>
<dbReference type="EMBL" id="FLRH01000004">
    <property type="protein sequence ID" value="SBT68255.1"/>
    <property type="molecule type" value="Genomic_DNA"/>
</dbReference>
<dbReference type="AlphaFoldDB" id="A0A1A9BFG0"/>
<protein>
    <submittedName>
        <fullName evidence="5">Helix-turn-helix domain-containing protein</fullName>
    </submittedName>
</protein>
<dbReference type="GO" id="GO:0003677">
    <property type="term" value="F:DNA binding"/>
    <property type="evidence" value="ECO:0007669"/>
    <property type="project" value="UniProtKB-KW"/>
</dbReference>
<dbReference type="CDD" id="cd00090">
    <property type="entry name" value="HTH_ARSR"/>
    <property type="match status" value="1"/>
</dbReference>